<keyword evidence="14" id="KW-1185">Reference proteome</keyword>
<dbReference type="InterPro" id="IPR042101">
    <property type="entry name" value="SRP54_N_sf"/>
</dbReference>
<evidence type="ECO:0000256" key="1">
    <source>
        <dbReference type="ARBA" id="ARBA00022475"/>
    </source>
</evidence>
<dbReference type="InterPro" id="IPR013822">
    <property type="entry name" value="Signal_recog_particl_SRP54_hlx"/>
</dbReference>
<protein>
    <recommendedName>
        <fullName evidence="10">Signal recognition particle receptor FtsY</fullName>
        <shortName evidence="10">SRP receptor</shortName>
        <ecNumber evidence="10">3.6.5.4</ecNumber>
    </recommendedName>
</protein>
<dbReference type="InterPro" id="IPR000897">
    <property type="entry name" value="SRP54_GTPase_dom"/>
</dbReference>
<dbReference type="Proteomes" id="UP000253083">
    <property type="component" value="Unassembled WGS sequence"/>
</dbReference>
<evidence type="ECO:0000256" key="8">
    <source>
        <dbReference type="ARBA" id="ARBA00048027"/>
    </source>
</evidence>
<keyword evidence="6 10" id="KW-0472">Membrane</keyword>
<comment type="caution">
    <text evidence="13">The sequence shown here is derived from an EMBL/GenBank/DDBJ whole genome shotgun (WGS) entry which is preliminary data.</text>
</comment>
<comment type="subcellular location">
    <subcellularLocation>
        <location evidence="10">Cell membrane</location>
        <topology evidence="10">Peripheral membrane protein</topology>
        <orientation evidence="10">Cytoplasmic side</orientation>
    </subcellularLocation>
    <subcellularLocation>
        <location evidence="10">Cytoplasm</location>
    </subcellularLocation>
</comment>
<evidence type="ECO:0000313" key="13">
    <source>
        <dbReference type="EMBL" id="RBP53420.1"/>
    </source>
</evidence>
<dbReference type="SUPFAM" id="SSF47364">
    <property type="entry name" value="Domain of the SRP/SRP receptor G-proteins"/>
    <property type="match status" value="1"/>
</dbReference>
<evidence type="ECO:0000313" key="14">
    <source>
        <dbReference type="Proteomes" id="UP000253083"/>
    </source>
</evidence>
<dbReference type="GO" id="GO:0005047">
    <property type="term" value="F:signal recognition particle binding"/>
    <property type="evidence" value="ECO:0007669"/>
    <property type="project" value="TreeGrafter"/>
</dbReference>
<feature type="binding site" evidence="10">
    <location>
        <begin position="233"/>
        <end position="237"/>
    </location>
    <ligand>
        <name>GTP</name>
        <dbReference type="ChEBI" id="CHEBI:37565"/>
    </ligand>
</feature>
<dbReference type="InterPro" id="IPR003593">
    <property type="entry name" value="AAA+_ATPase"/>
</dbReference>
<dbReference type="RefSeq" id="WP_113952990.1">
    <property type="nucleotide sequence ID" value="NZ_QNRT01000001.1"/>
</dbReference>
<feature type="domain" description="SRP54-type proteins GTP-binding" evidence="12">
    <location>
        <begin position="318"/>
        <end position="331"/>
    </location>
</feature>
<keyword evidence="4 10" id="KW-0378">Hydrolase</keyword>
<evidence type="ECO:0000256" key="2">
    <source>
        <dbReference type="ARBA" id="ARBA00022490"/>
    </source>
</evidence>
<evidence type="ECO:0000259" key="12">
    <source>
        <dbReference type="PROSITE" id="PS00300"/>
    </source>
</evidence>
<evidence type="ECO:0000256" key="4">
    <source>
        <dbReference type="ARBA" id="ARBA00022801"/>
    </source>
</evidence>
<dbReference type="GO" id="GO:0005525">
    <property type="term" value="F:GTP binding"/>
    <property type="evidence" value="ECO:0007669"/>
    <property type="project" value="UniProtKB-UniRule"/>
</dbReference>
<comment type="subunit">
    <text evidence="10">Part of the signal recognition particle protein translocation system, which is composed of SRP and FtsY. SRP is a ribonucleoprotein composed of Ffh and a 4.5S RNA molecule.</text>
</comment>
<gene>
    <name evidence="10" type="primary">ftsY</name>
    <name evidence="13" type="ORF">DFR28_101806</name>
</gene>
<keyword evidence="2 10" id="KW-0963">Cytoplasm</keyword>
<dbReference type="InterPro" id="IPR036225">
    <property type="entry name" value="SRP/SRP_N"/>
</dbReference>
<comment type="catalytic activity">
    <reaction evidence="8 10">
        <text>GTP + H2O = GDP + phosphate + H(+)</text>
        <dbReference type="Rhea" id="RHEA:19669"/>
        <dbReference type="ChEBI" id="CHEBI:15377"/>
        <dbReference type="ChEBI" id="CHEBI:15378"/>
        <dbReference type="ChEBI" id="CHEBI:37565"/>
        <dbReference type="ChEBI" id="CHEBI:43474"/>
        <dbReference type="ChEBI" id="CHEBI:58189"/>
        <dbReference type="EC" id="3.6.5.4"/>
    </reaction>
</comment>
<evidence type="ECO:0000256" key="11">
    <source>
        <dbReference type="SAM" id="MobiDB-lite"/>
    </source>
</evidence>
<evidence type="ECO:0000256" key="5">
    <source>
        <dbReference type="ARBA" id="ARBA00023134"/>
    </source>
</evidence>
<dbReference type="InParanoid" id="A0A395JP41"/>
<dbReference type="SMART" id="SM00382">
    <property type="entry name" value="AAA"/>
    <property type="match status" value="1"/>
</dbReference>
<keyword evidence="5 10" id="KW-0342">GTP-binding</keyword>
<dbReference type="HAMAP" id="MF_00920">
    <property type="entry name" value="FtsY"/>
    <property type="match status" value="1"/>
</dbReference>
<keyword evidence="1 10" id="KW-1003">Cell membrane</keyword>
<dbReference type="EC" id="3.6.5.4" evidence="10"/>
<keyword evidence="3 10" id="KW-0547">Nucleotide-binding</keyword>
<dbReference type="SMART" id="SM00963">
    <property type="entry name" value="SRP54_N"/>
    <property type="match status" value="1"/>
</dbReference>
<dbReference type="GO" id="GO:0005737">
    <property type="term" value="C:cytoplasm"/>
    <property type="evidence" value="ECO:0007669"/>
    <property type="project" value="UniProtKB-SubCell"/>
</dbReference>
<name>A0A395JP41_9GAMM</name>
<dbReference type="FunFam" id="1.20.120.140:FF:000002">
    <property type="entry name" value="Signal recognition particle receptor FtsY"/>
    <property type="match status" value="1"/>
</dbReference>
<evidence type="ECO:0000256" key="6">
    <source>
        <dbReference type="ARBA" id="ARBA00023136"/>
    </source>
</evidence>
<dbReference type="OrthoDB" id="9804720at2"/>
<dbReference type="PANTHER" id="PTHR43134:SF1">
    <property type="entry name" value="SIGNAL RECOGNITION PARTICLE RECEPTOR SUBUNIT ALPHA"/>
    <property type="match status" value="1"/>
</dbReference>
<comment type="function">
    <text evidence="9 10">Involved in targeting and insertion of nascent membrane proteins into the cytoplasmic membrane. Acts as a receptor for the complex formed by the signal recognition particle (SRP) and the ribosome-nascent chain (RNC). Interaction with SRP-RNC leads to the transfer of the RNC complex to the Sec translocase for insertion into the membrane, the hydrolysis of GTP by both Ffh and FtsY, and the dissociation of the SRP-FtsY complex into the individual components.</text>
</comment>
<feature type="region of interest" description="Disordered" evidence="11">
    <location>
        <begin position="1"/>
        <end position="55"/>
    </location>
</feature>
<proteinExistence type="inferred from homology"/>
<dbReference type="FunCoup" id="A0A395JP41">
    <property type="interactions" value="571"/>
</dbReference>
<dbReference type="Gene3D" id="3.40.50.300">
    <property type="entry name" value="P-loop containing nucleotide triphosphate hydrolases"/>
    <property type="match status" value="1"/>
</dbReference>
<dbReference type="NCBIfam" id="TIGR00064">
    <property type="entry name" value="ftsY"/>
    <property type="match status" value="1"/>
</dbReference>
<dbReference type="PANTHER" id="PTHR43134">
    <property type="entry name" value="SIGNAL RECOGNITION PARTICLE RECEPTOR SUBUNIT ALPHA"/>
    <property type="match status" value="1"/>
</dbReference>
<dbReference type="AlphaFoldDB" id="A0A395JP41"/>
<dbReference type="InterPro" id="IPR027417">
    <property type="entry name" value="P-loop_NTPase"/>
</dbReference>
<evidence type="ECO:0000256" key="10">
    <source>
        <dbReference type="HAMAP-Rule" id="MF_00920"/>
    </source>
</evidence>
<feature type="binding site" evidence="10">
    <location>
        <begin position="151"/>
        <end position="158"/>
    </location>
    <ligand>
        <name>GTP</name>
        <dbReference type="ChEBI" id="CHEBI:37565"/>
    </ligand>
</feature>
<dbReference type="FunFam" id="3.40.50.300:FF:000053">
    <property type="entry name" value="Signal recognition particle receptor FtsY"/>
    <property type="match status" value="1"/>
</dbReference>
<dbReference type="GO" id="GO:0006614">
    <property type="term" value="P:SRP-dependent cotranslational protein targeting to membrane"/>
    <property type="evidence" value="ECO:0007669"/>
    <property type="project" value="InterPro"/>
</dbReference>
<evidence type="ECO:0000256" key="9">
    <source>
        <dbReference type="ARBA" id="ARBA00053570"/>
    </source>
</evidence>
<feature type="binding site" evidence="10">
    <location>
        <begin position="297"/>
        <end position="300"/>
    </location>
    <ligand>
        <name>GTP</name>
        <dbReference type="ChEBI" id="CHEBI:37565"/>
    </ligand>
</feature>
<dbReference type="PROSITE" id="PS00300">
    <property type="entry name" value="SRP54"/>
    <property type="match status" value="1"/>
</dbReference>
<sequence length="350" mass="37638">MSESNPPQNGDDTKPEAKKSGLARFFGRSKSTDTATAETQSAPKAPATVEDGLSKSRSSLLGKIGDVFKGTFDLNDDLFEELEEVLITSDIGVEASLELVERLRERVKQDKIQDANGVVAGLRAEIATMLKPAQQEWNVLHQRPYVMLMVGVNGVGKTTTTAKIAKQFKDQGRSVMFAAADTFRAAATEQLQEWGRRLDIPVVAQGHGADAAAVAHDALTSAIVKGTHILMIDTAGRLHTQSDLMEQLQKINRVLANLDPSMPHEVMQILDAGTGQNALTQLDHFKEAVGVNSVCLTKLDGSAKGGLAISITQKYQLPIRYLGVGEGFDDLQAFDAEAFAAALVPDLNQA</sequence>
<dbReference type="GO" id="GO:0005886">
    <property type="term" value="C:plasma membrane"/>
    <property type="evidence" value="ECO:0007669"/>
    <property type="project" value="UniProtKB-SubCell"/>
</dbReference>
<dbReference type="Pfam" id="PF02881">
    <property type="entry name" value="SRP54_N"/>
    <property type="match status" value="1"/>
</dbReference>
<dbReference type="Gene3D" id="1.20.120.140">
    <property type="entry name" value="Signal recognition particle SRP54, nucleotide-binding domain"/>
    <property type="match status" value="1"/>
</dbReference>
<dbReference type="InterPro" id="IPR004390">
    <property type="entry name" value="SR_rcpt_FtsY"/>
</dbReference>
<dbReference type="Pfam" id="PF00448">
    <property type="entry name" value="SRP54"/>
    <property type="match status" value="1"/>
</dbReference>
<keyword evidence="7 10" id="KW-0675">Receptor</keyword>
<comment type="similarity">
    <text evidence="10">Belongs to the GTP-binding SRP family. FtsY subfamily.</text>
</comment>
<reference evidence="13 14" key="1">
    <citation type="submission" date="2018-06" db="EMBL/GenBank/DDBJ databases">
        <title>Genomic Encyclopedia of Type Strains, Phase IV (KMG-IV): sequencing the most valuable type-strain genomes for metagenomic binning, comparative biology and taxonomic classification.</title>
        <authorList>
            <person name="Goeker M."/>
        </authorList>
    </citation>
    <scope>NUCLEOTIDE SEQUENCE [LARGE SCALE GENOMIC DNA]</scope>
    <source>
        <strain evidence="13 14">DSM 24032</strain>
    </source>
</reference>
<dbReference type="SMART" id="SM00962">
    <property type="entry name" value="SRP54"/>
    <property type="match status" value="1"/>
</dbReference>
<organism evidence="13 14">
    <name type="scientific">Arenicella xantha</name>
    <dbReference type="NCBI Taxonomy" id="644221"/>
    <lineage>
        <taxon>Bacteria</taxon>
        <taxon>Pseudomonadati</taxon>
        <taxon>Pseudomonadota</taxon>
        <taxon>Gammaproteobacteria</taxon>
        <taxon>Arenicellales</taxon>
        <taxon>Arenicellaceae</taxon>
        <taxon>Arenicella</taxon>
    </lineage>
</organism>
<dbReference type="EMBL" id="QNRT01000001">
    <property type="protein sequence ID" value="RBP53420.1"/>
    <property type="molecule type" value="Genomic_DNA"/>
</dbReference>
<evidence type="ECO:0000256" key="3">
    <source>
        <dbReference type="ARBA" id="ARBA00022741"/>
    </source>
</evidence>
<dbReference type="SUPFAM" id="SSF52540">
    <property type="entry name" value="P-loop containing nucleoside triphosphate hydrolases"/>
    <property type="match status" value="1"/>
</dbReference>
<dbReference type="GO" id="GO:0003924">
    <property type="term" value="F:GTPase activity"/>
    <property type="evidence" value="ECO:0007669"/>
    <property type="project" value="UniProtKB-UniRule"/>
</dbReference>
<feature type="compositionally biased region" description="Polar residues" evidence="11">
    <location>
        <begin position="32"/>
        <end position="42"/>
    </location>
</feature>
<feature type="compositionally biased region" description="Polar residues" evidence="11">
    <location>
        <begin position="1"/>
        <end position="10"/>
    </location>
</feature>
<accession>A0A395JP41</accession>
<evidence type="ECO:0000256" key="7">
    <source>
        <dbReference type="ARBA" id="ARBA00023170"/>
    </source>
</evidence>